<dbReference type="Pfam" id="PF17766">
    <property type="entry name" value="fn3_6"/>
    <property type="match status" value="1"/>
</dbReference>
<keyword evidence="15" id="KW-1185">Reference proteome</keyword>
<dbReference type="InterPro" id="IPR010259">
    <property type="entry name" value="S8pro/Inhibitor_I9"/>
</dbReference>
<comment type="subcellular location">
    <subcellularLocation>
        <location evidence="1">Secreted</location>
    </subcellularLocation>
</comment>
<evidence type="ECO:0000256" key="1">
    <source>
        <dbReference type="ARBA" id="ARBA00004613"/>
    </source>
</evidence>
<dbReference type="FunFam" id="3.30.70.80:FF:000002">
    <property type="entry name" value="Subtilisin-like protease SBT5.3"/>
    <property type="match status" value="1"/>
</dbReference>
<gene>
    <name evidence="14" type="ORF">RJT34_19637</name>
</gene>
<keyword evidence="7 9" id="KW-0720">Serine protease</keyword>
<dbReference type="Gene3D" id="3.30.70.80">
    <property type="entry name" value="Peptidase S8 propeptide/proteinase inhibitor I9"/>
    <property type="match status" value="1"/>
</dbReference>
<evidence type="ECO:0008006" key="16">
    <source>
        <dbReference type="Google" id="ProtNLM"/>
    </source>
</evidence>
<dbReference type="PROSITE" id="PS00138">
    <property type="entry name" value="SUBTILASE_SER"/>
    <property type="match status" value="1"/>
</dbReference>
<keyword evidence="6 9" id="KW-0378">Hydrolase</keyword>
<dbReference type="CDD" id="cd04852">
    <property type="entry name" value="Peptidases_S8_3"/>
    <property type="match status" value="1"/>
</dbReference>
<reference evidence="14 15" key="1">
    <citation type="submission" date="2024-01" db="EMBL/GenBank/DDBJ databases">
        <title>The genomes of 5 underutilized Papilionoideae crops provide insights into root nodulation and disease resistance.</title>
        <authorList>
            <person name="Yuan L."/>
        </authorList>
    </citation>
    <scope>NUCLEOTIDE SEQUENCE [LARGE SCALE GENOMIC DNA]</scope>
    <source>
        <strain evidence="14">LY-2023</strain>
        <tissue evidence="14">Leaf</tissue>
    </source>
</reference>
<dbReference type="Proteomes" id="UP001359559">
    <property type="component" value="Unassembled WGS sequence"/>
</dbReference>
<dbReference type="FunFam" id="3.40.50.200:FF:000006">
    <property type="entry name" value="Subtilisin-like protease SBT1.5"/>
    <property type="match status" value="1"/>
</dbReference>
<evidence type="ECO:0000259" key="12">
    <source>
        <dbReference type="Pfam" id="PF05922"/>
    </source>
</evidence>
<evidence type="ECO:0000256" key="10">
    <source>
        <dbReference type="SAM" id="SignalP"/>
    </source>
</evidence>
<evidence type="ECO:0000313" key="15">
    <source>
        <dbReference type="Proteomes" id="UP001359559"/>
    </source>
</evidence>
<dbReference type="AlphaFoldDB" id="A0AAN9P3S5"/>
<dbReference type="Gene3D" id="3.50.30.30">
    <property type="match status" value="1"/>
</dbReference>
<dbReference type="GO" id="GO:0006508">
    <property type="term" value="P:proteolysis"/>
    <property type="evidence" value="ECO:0007669"/>
    <property type="project" value="UniProtKB-KW"/>
</dbReference>
<dbReference type="SUPFAM" id="SSF52743">
    <property type="entry name" value="Subtilisin-like"/>
    <property type="match status" value="1"/>
</dbReference>
<evidence type="ECO:0000259" key="11">
    <source>
        <dbReference type="Pfam" id="PF00082"/>
    </source>
</evidence>
<dbReference type="InterPro" id="IPR036852">
    <property type="entry name" value="Peptidase_S8/S53_dom_sf"/>
</dbReference>
<dbReference type="InterPro" id="IPR000209">
    <property type="entry name" value="Peptidase_S8/S53_dom"/>
</dbReference>
<dbReference type="PROSITE" id="PS51892">
    <property type="entry name" value="SUBTILASE"/>
    <property type="match status" value="1"/>
</dbReference>
<dbReference type="CDD" id="cd02120">
    <property type="entry name" value="PA_subtilisin_like"/>
    <property type="match status" value="1"/>
</dbReference>
<dbReference type="PANTHER" id="PTHR10795">
    <property type="entry name" value="PROPROTEIN CONVERTASE SUBTILISIN/KEXIN"/>
    <property type="match status" value="1"/>
</dbReference>
<comment type="caution">
    <text evidence="14">The sequence shown here is derived from an EMBL/GenBank/DDBJ whole genome shotgun (WGS) entry which is preliminary data.</text>
</comment>
<accession>A0AAN9P3S5</accession>
<proteinExistence type="inferred from homology"/>
<evidence type="ECO:0000256" key="2">
    <source>
        <dbReference type="ARBA" id="ARBA00011073"/>
    </source>
</evidence>
<sequence>MQHNLLLLPLLVLCLYSLPLHGSDQHERKPYIVYMGELPMAKTYAVENHHHDLLAATIGDTYLAKESKIHSYGKTFNGFVALLLPHEAQKLREEDNVVSVFPNTQLELHTTRSWDFLGMPLTVKRNHKIESQLIVGVLDTGIWVDCPSFNDEGYGPPPRRWKGKCVKGANFTGCNNKVIGAKYFNLGQNYPINDDLSPVDDMGHGTHTASTVAGATVKGASLYGIGKGTARGGVPSARIAIYKVCWTSGCSDMDMLAGFDEAIADGVNFISVSIGGPSRDFFTDPIAIGAFHAMRRGILTSCSAGNGGPRPLSVENVAPWILTAAASNLDREFTTLVSFGDGNNITGLSINTFSPKKKMYPLIDGILASNHSKYIYGSASSCDYGTLSKDKVKGKIVYCAGGTGSQDLTIKDLGGAGTIIGVEDGIDASYATVIPGTFVDVTTDGRTIDLYINSTKNAKAVIYKTTTKRIPALNLASFSSRGPQLITPNILKPDLVAPGVDILAAYSKLATLTGYKEDTRYDVFNIISGTSMACPHVTAAAAYVKTFHPDWSPAAIKSALMTTATPIKISDNLTELGTGSGQINPVSALHPGLLYDITENSYIAFLCKQGFNSSSIGLLISNKRFTCASIKPTPGTDGINYPSMHIQLLSPSSNISAVFHRTVTNVGYGNSTYKAKVTAPKGLSVKVIPHTLNFSQLHQKQPFKVVLKGPPMDTDTILLSASLEWSDSRHSVRSPILIFKQVPVY</sequence>
<dbReference type="GO" id="GO:0009609">
    <property type="term" value="P:response to symbiotic bacterium"/>
    <property type="evidence" value="ECO:0007669"/>
    <property type="project" value="UniProtKB-ARBA"/>
</dbReference>
<evidence type="ECO:0000256" key="8">
    <source>
        <dbReference type="PIRSR" id="PIRSR615500-1"/>
    </source>
</evidence>
<dbReference type="Gene3D" id="3.40.50.200">
    <property type="entry name" value="Peptidase S8/S53 domain"/>
    <property type="match status" value="1"/>
</dbReference>
<dbReference type="EMBL" id="JAYKXN010000005">
    <property type="protein sequence ID" value="KAK7284883.1"/>
    <property type="molecule type" value="Genomic_DNA"/>
</dbReference>
<evidence type="ECO:0000256" key="6">
    <source>
        <dbReference type="ARBA" id="ARBA00022801"/>
    </source>
</evidence>
<dbReference type="GO" id="GO:0004252">
    <property type="term" value="F:serine-type endopeptidase activity"/>
    <property type="evidence" value="ECO:0007669"/>
    <property type="project" value="UniProtKB-UniRule"/>
</dbReference>
<name>A0AAN9P3S5_CLITE</name>
<feature type="domain" description="Inhibitor I9" evidence="12">
    <location>
        <begin position="31"/>
        <end position="109"/>
    </location>
</feature>
<feature type="signal peptide" evidence="10">
    <location>
        <begin position="1"/>
        <end position="22"/>
    </location>
</feature>
<evidence type="ECO:0000256" key="7">
    <source>
        <dbReference type="ARBA" id="ARBA00022825"/>
    </source>
</evidence>
<dbReference type="InterPro" id="IPR041469">
    <property type="entry name" value="Subtilisin-like_FN3"/>
</dbReference>
<evidence type="ECO:0000256" key="5">
    <source>
        <dbReference type="ARBA" id="ARBA00022729"/>
    </source>
</evidence>
<dbReference type="InterPro" id="IPR015500">
    <property type="entry name" value="Peptidase_S8_subtilisin-rel"/>
</dbReference>
<comment type="similarity">
    <text evidence="2 9">Belongs to the peptidase S8 family.</text>
</comment>
<dbReference type="GO" id="GO:0009610">
    <property type="term" value="P:response to symbiotic fungus"/>
    <property type="evidence" value="ECO:0007669"/>
    <property type="project" value="UniProtKB-ARBA"/>
</dbReference>
<evidence type="ECO:0000256" key="9">
    <source>
        <dbReference type="PROSITE-ProRule" id="PRU01240"/>
    </source>
</evidence>
<dbReference type="InterPro" id="IPR023828">
    <property type="entry name" value="Peptidase_S8_Ser-AS"/>
</dbReference>
<dbReference type="Gene3D" id="2.60.40.2310">
    <property type="match status" value="1"/>
</dbReference>
<dbReference type="GO" id="GO:0005576">
    <property type="term" value="C:extracellular region"/>
    <property type="evidence" value="ECO:0007669"/>
    <property type="project" value="UniProtKB-SubCell"/>
</dbReference>
<dbReference type="PRINTS" id="PR00723">
    <property type="entry name" value="SUBTILISIN"/>
</dbReference>
<dbReference type="InterPro" id="IPR034197">
    <property type="entry name" value="Peptidases_S8_3"/>
</dbReference>
<protein>
    <recommendedName>
        <fullName evidence="16">Cucumisin</fullName>
    </recommendedName>
</protein>
<evidence type="ECO:0000313" key="14">
    <source>
        <dbReference type="EMBL" id="KAK7284883.1"/>
    </source>
</evidence>
<feature type="active site" description="Charge relay system" evidence="8 9">
    <location>
        <position position="204"/>
    </location>
</feature>
<feature type="domain" description="Peptidase S8/S53" evidence="11">
    <location>
        <begin position="132"/>
        <end position="569"/>
    </location>
</feature>
<dbReference type="Pfam" id="PF00082">
    <property type="entry name" value="Peptidase_S8"/>
    <property type="match status" value="1"/>
</dbReference>
<dbReference type="Pfam" id="PF05922">
    <property type="entry name" value="Inhibitor_I9"/>
    <property type="match status" value="1"/>
</dbReference>
<feature type="active site" description="Charge relay system" evidence="8 9">
    <location>
        <position position="531"/>
    </location>
</feature>
<dbReference type="InterPro" id="IPR037045">
    <property type="entry name" value="S8pro/Inhibitor_I9_sf"/>
</dbReference>
<feature type="active site" description="Charge relay system" evidence="8 9">
    <location>
        <position position="139"/>
    </location>
</feature>
<evidence type="ECO:0000259" key="13">
    <source>
        <dbReference type="Pfam" id="PF17766"/>
    </source>
</evidence>
<evidence type="ECO:0000256" key="4">
    <source>
        <dbReference type="ARBA" id="ARBA00022670"/>
    </source>
</evidence>
<keyword evidence="3" id="KW-0964">Secreted</keyword>
<keyword evidence="5 10" id="KW-0732">Signal</keyword>
<evidence type="ECO:0000256" key="3">
    <source>
        <dbReference type="ARBA" id="ARBA00022525"/>
    </source>
</evidence>
<organism evidence="14 15">
    <name type="scientific">Clitoria ternatea</name>
    <name type="common">Butterfly pea</name>
    <dbReference type="NCBI Taxonomy" id="43366"/>
    <lineage>
        <taxon>Eukaryota</taxon>
        <taxon>Viridiplantae</taxon>
        <taxon>Streptophyta</taxon>
        <taxon>Embryophyta</taxon>
        <taxon>Tracheophyta</taxon>
        <taxon>Spermatophyta</taxon>
        <taxon>Magnoliopsida</taxon>
        <taxon>eudicotyledons</taxon>
        <taxon>Gunneridae</taxon>
        <taxon>Pentapetalae</taxon>
        <taxon>rosids</taxon>
        <taxon>fabids</taxon>
        <taxon>Fabales</taxon>
        <taxon>Fabaceae</taxon>
        <taxon>Papilionoideae</taxon>
        <taxon>50 kb inversion clade</taxon>
        <taxon>NPAAA clade</taxon>
        <taxon>indigoferoid/millettioid clade</taxon>
        <taxon>Phaseoleae</taxon>
        <taxon>Clitoria</taxon>
    </lineage>
</organism>
<dbReference type="InterPro" id="IPR045051">
    <property type="entry name" value="SBT"/>
</dbReference>
<keyword evidence="4 9" id="KW-0645">Protease</keyword>
<feature type="chain" id="PRO_5042906595" description="Cucumisin" evidence="10">
    <location>
        <begin position="23"/>
        <end position="745"/>
    </location>
</feature>
<feature type="domain" description="Subtilisin-like protease fibronectin type-III" evidence="13">
    <location>
        <begin position="639"/>
        <end position="738"/>
    </location>
</feature>